<reference evidence="2" key="1">
    <citation type="submission" date="2021-03" db="EMBL/GenBank/DDBJ databases">
        <authorList>
            <person name="Tagirdzhanova G."/>
        </authorList>
    </citation>
    <scope>NUCLEOTIDE SEQUENCE</scope>
</reference>
<dbReference type="Proteomes" id="UP000664534">
    <property type="component" value="Unassembled WGS sequence"/>
</dbReference>
<name>A0A8H3IUR7_9LECA</name>
<evidence type="ECO:0000313" key="2">
    <source>
        <dbReference type="EMBL" id="CAF9934420.1"/>
    </source>
</evidence>
<dbReference type="Pfam" id="PF24864">
    <property type="entry name" value="DUF7730"/>
    <property type="match status" value="1"/>
</dbReference>
<dbReference type="PANTHER" id="PTHR38790">
    <property type="entry name" value="2EXR DOMAIN-CONTAINING PROTEIN-RELATED"/>
    <property type="match status" value="1"/>
</dbReference>
<protein>
    <recommendedName>
        <fullName evidence="1">DUF7730 domain-containing protein</fullName>
    </recommendedName>
</protein>
<gene>
    <name evidence="2" type="ORF">IMSHALPRED_009711</name>
</gene>
<comment type="caution">
    <text evidence="2">The sequence shown here is derived from an EMBL/GenBank/DDBJ whole genome shotgun (WGS) entry which is preliminary data.</text>
</comment>
<organism evidence="2 3">
    <name type="scientific">Imshaugia aleurites</name>
    <dbReference type="NCBI Taxonomy" id="172621"/>
    <lineage>
        <taxon>Eukaryota</taxon>
        <taxon>Fungi</taxon>
        <taxon>Dikarya</taxon>
        <taxon>Ascomycota</taxon>
        <taxon>Pezizomycotina</taxon>
        <taxon>Lecanoromycetes</taxon>
        <taxon>OSLEUM clade</taxon>
        <taxon>Lecanoromycetidae</taxon>
        <taxon>Lecanorales</taxon>
        <taxon>Lecanorineae</taxon>
        <taxon>Parmeliaceae</taxon>
        <taxon>Imshaugia</taxon>
    </lineage>
</organism>
<feature type="domain" description="DUF7730" evidence="1">
    <location>
        <begin position="30"/>
        <end position="189"/>
    </location>
</feature>
<accession>A0A8H3IUR7</accession>
<dbReference type="AlphaFoldDB" id="A0A8H3IUR7"/>
<dbReference type="EMBL" id="CAJPDT010000076">
    <property type="protein sequence ID" value="CAF9934420.1"/>
    <property type="molecule type" value="Genomic_DNA"/>
</dbReference>
<keyword evidence="3" id="KW-1185">Reference proteome</keyword>
<evidence type="ECO:0000313" key="3">
    <source>
        <dbReference type="Proteomes" id="UP000664534"/>
    </source>
</evidence>
<evidence type="ECO:0000259" key="1">
    <source>
        <dbReference type="Pfam" id="PF24864"/>
    </source>
</evidence>
<dbReference type="OrthoDB" id="5413827at2759"/>
<proteinExistence type="predicted"/>
<dbReference type="InterPro" id="IPR056632">
    <property type="entry name" value="DUF7730"/>
</dbReference>
<sequence length="318" mass="36350">MELRSRRKVQNAGPDLVTNAAITTANSLTPFLSLLSQEMKNHIYELVLGGNLIHIKRDLIISRRDVVHSTKGDIKEQRFTHQICSSHISEEDAEDRFYAEQDSCLYVRDIELRHSRCGTATLDGTTPAPSRMDINLLHACRQIYNEARFMPYSFNTFSFDSPRNLRAFVHLLIRRGVNVNEAIRSLHIDLLHVNHDLHGWFQAFNAVTQHMTLLEKVFINVDQKPYWSISDDDDQKILAMKPVMICLAILRNTPIKSAAIVVSDRFLARSSATSLSRLSNFDIECRWCLWVKKLWADAIKEGILGRQRSGSENTDGAE</sequence>